<dbReference type="STRING" id="1229664.N4U574"/>
<name>N4U574_FUSC1</name>
<dbReference type="InterPro" id="IPR010730">
    <property type="entry name" value="HET"/>
</dbReference>
<reference evidence="3" key="1">
    <citation type="submission" date="2012-09" db="EMBL/GenBank/DDBJ databases">
        <title>Genome sequencing and comparative transcriptomics of race 1 and race 4 of banana pathogen: Fusarium oxysporum f. sp. cubense.</title>
        <authorList>
            <person name="Fang X."/>
            <person name="Huang J."/>
        </authorList>
    </citation>
    <scope>NUCLEOTIDE SEQUENCE [LARGE SCALE GENOMIC DNA]</scope>
    <source>
        <strain evidence="3">race 1</strain>
    </source>
</reference>
<evidence type="ECO:0000313" key="2">
    <source>
        <dbReference type="EMBL" id="ENH66542.1"/>
    </source>
</evidence>
<sequence length="537" mass="60958">MYVCNTQAALQVRLVESQDIPDGAEHLTLSHCQGAGSTLQLTRSNIEAFKSSIPVDELSRVFIDACNTAKRLSHEYLWIDALCIIQNDPADWQHEVGCMASTYRNSWLNVSADGHDEAVHGLFCPSDKRAGRPWYPVYIHREWGDGFPSNFCISEISDSELNRGVWALQERVLSPSVLHLGLEQVALECSSNAVCERLLYGDPMIRHDTAVLTSLKKFVLDARNRNLSCLTPEDAFRNWNQVVQAYSQGQLTVATDKLIALSGLIDVLYPSFGIWWRLFLAGLWRPYVERQLVWRAMSRKYLFEYDGNSPSAPGKRYDEYIAPTWSWCSVKDAVIEPQEASSVDIYFTKVIDTNIVPHGKLNQTTPSSGLRYCSSPGSFLRLRCSYLPIVELGPVSGMKLMNFRAATRERGRGDEAIDVQSKNYWDVEFSQGAINCKSPIAVPVFANMSYFTNPVNCLVLDERQGENGNRWYIRVGAFVITHPEDVQGFWKGIEDFDQRMPEECERHDGLYIFKELERSKSTYVKTVGVLQRVVEIR</sequence>
<dbReference type="AlphaFoldDB" id="N4U574"/>
<dbReference type="PANTHER" id="PTHR33112">
    <property type="entry name" value="DOMAIN PROTEIN, PUTATIVE-RELATED"/>
    <property type="match status" value="1"/>
</dbReference>
<dbReference type="HOGENOM" id="CLU_002639_5_3_1"/>
<evidence type="ECO:0000259" key="1">
    <source>
        <dbReference type="Pfam" id="PF06985"/>
    </source>
</evidence>
<reference evidence="3" key="2">
    <citation type="journal article" date="2014" name="PLoS ONE">
        <title>Genome and Transcriptome Analysis of the Fungal Pathogen Fusarium oxysporum f. sp. cubense Causing Banana Vascular Wilt Disease.</title>
        <authorList>
            <person name="Guo L."/>
            <person name="Han L."/>
            <person name="Yang L."/>
            <person name="Zeng H."/>
            <person name="Fan D."/>
            <person name="Zhu Y."/>
            <person name="Feng Y."/>
            <person name="Wang G."/>
            <person name="Peng C."/>
            <person name="Jiang X."/>
            <person name="Zhou D."/>
            <person name="Ni P."/>
            <person name="Liang C."/>
            <person name="Liu L."/>
            <person name="Wang J."/>
            <person name="Mao C."/>
            <person name="Fang X."/>
            <person name="Peng M."/>
            <person name="Huang J."/>
        </authorList>
    </citation>
    <scope>NUCLEOTIDE SEQUENCE [LARGE SCALE GENOMIC DNA]</scope>
    <source>
        <strain evidence="3">race 1</strain>
    </source>
</reference>
<accession>N4U574</accession>
<proteinExistence type="predicted"/>
<dbReference type="VEuPathDB" id="FungiDB:FOC1_g10003671"/>
<dbReference type="PANTHER" id="PTHR33112:SF16">
    <property type="entry name" value="HETEROKARYON INCOMPATIBILITY DOMAIN-CONTAINING PROTEIN"/>
    <property type="match status" value="1"/>
</dbReference>
<feature type="domain" description="Heterokaryon incompatibility" evidence="1">
    <location>
        <begin position="28"/>
        <end position="170"/>
    </location>
</feature>
<dbReference type="OrthoDB" id="5362512at2759"/>
<protein>
    <recommendedName>
        <fullName evidence="1">Heterokaryon incompatibility domain-containing protein</fullName>
    </recommendedName>
</protein>
<gene>
    <name evidence="2" type="ORF">FOC1_g10003671</name>
</gene>
<dbReference type="Pfam" id="PF06985">
    <property type="entry name" value="HET"/>
    <property type="match status" value="1"/>
</dbReference>
<evidence type="ECO:0000313" key="3">
    <source>
        <dbReference type="Proteomes" id="UP000016928"/>
    </source>
</evidence>
<organism evidence="2 3">
    <name type="scientific">Fusarium oxysporum f. sp. cubense (strain race 1)</name>
    <name type="common">Panama disease fungus</name>
    <dbReference type="NCBI Taxonomy" id="1229664"/>
    <lineage>
        <taxon>Eukaryota</taxon>
        <taxon>Fungi</taxon>
        <taxon>Dikarya</taxon>
        <taxon>Ascomycota</taxon>
        <taxon>Pezizomycotina</taxon>
        <taxon>Sordariomycetes</taxon>
        <taxon>Hypocreomycetidae</taxon>
        <taxon>Hypocreales</taxon>
        <taxon>Nectriaceae</taxon>
        <taxon>Fusarium</taxon>
        <taxon>Fusarium oxysporum species complex</taxon>
    </lineage>
</organism>
<dbReference type="EMBL" id="KB730401">
    <property type="protein sequence ID" value="ENH66542.1"/>
    <property type="molecule type" value="Genomic_DNA"/>
</dbReference>
<dbReference type="Proteomes" id="UP000016928">
    <property type="component" value="Unassembled WGS sequence"/>
</dbReference>